<dbReference type="EMBL" id="KZ772700">
    <property type="protein sequence ID" value="PTQ42792.1"/>
    <property type="molecule type" value="Genomic_DNA"/>
</dbReference>
<feature type="compositionally biased region" description="Low complexity" evidence="3">
    <location>
        <begin position="323"/>
        <end position="338"/>
    </location>
</feature>
<reference evidence="5" key="2">
    <citation type="submission" date="2017-12" db="EMBL/GenBank/DDBJ databases">
        <title>WGS assembly of Marchantia polymorpha.</title>
        <authorList>
            <person name="Bowman J.L."/>
            <person name="Kohchi T."/>
            <person name="Yamato K.T."/>
            <person name="Jenkins J."/>
            <person name="Shu S."/>
            <person name="Ishizaki K."/>
            <person name="Yamaoka S."/>
            <person name="Nishihama R."/>
            <person name="Nakamura Y."/>
            <person name="Berger F."/>
            <person name="Adam C."/>
            <person name="Aki S.S."/>
            <person name="Althoff F."/>
            <person name="Araki T."/>
            <person name="Arteaga-Vazquez M.A."/>
            <person name="Balasubrmanian S."/>
            <person name="Bauer D."/>
            <person name="Boehm C.R."/>
            <person name="Briginshaw L."/>
            <person name="Caballero-Perez J."/>
            <person name="Catarino B."/>
            <person name="Chen F."/>
            <person name="Chiyoda S."/>
            <person name="Chovatia M."/>
            <person name="Davies K.M."/>
            <person name="Delmans M."/>
            <person name="Demura T."/>
            <person name="Dierschke T."/>
            <person name="Dolan L."/>
            <person name="Dorantes-Acosta A.E."/>
            <person name="Eklund D.M."/>
            <person name="Florent S.N."/>
            <person name="Flores-Sandoval E."/>
            <person name="Fujiyama A."/>
            <person name="Fukuzawa H."/>
            <person name="Galik B."/>
            <person name="Grimanelli D."/>
            <person name="Grimwood J."/>
            <person name="Grossniklaus U."/>
            <person name="Hamada T."/>
            <person name="Haseloff J."/>
            <person name="Hetherington A.J."/>
            <person name="Higo A."/>
            <person name="Hirakawa Y."/>
            <person name="Hundley H.N."/>
            <person name="Ikeda Y."/>
            <person name="Inoue K."/>
            <person name="Inoue S."/>
            <person name="Ishida S."/>
            <person name="Jia Q."/>
            <person name="Kakita M."/>
            <person name="Kanazawa T."/>
            <person name="Kawai Y."/>
            <person name="Kawashima T."/>
            <person name="Kennedy M."/>
            <person name="Kinose K."/>
            <person name="Kinoshita T."/>
            <person name="Kohara Y."/>
            <person name="Koide E."/>
            <person name="Komatsu K."/>
            <person name="Kopischke S."/>
            <person name="Kubo M."/>
            <person name="Kyozuka J."/>
            <person name="Lagercrantz U."/>
            <person name="Lin S.S."/>
            <person name="Lindquist E."/>
            <person name="Lipzen A.M."/>
            <person name="Lu C."/>
            <person name="Luna E.D."/>
            <person name="Martienssen R.A."/>
            <person name="Minamino N."/>
            <person name="Mizutani M."/>
            <person name="Mizutani M."/>
            <person name="Mochizuki N."/>
            <person name="Monte I."/>
            <person name="Mosher R."/>
            <person name="Nagasaki H."/>
            <person name="Nakagami H."/>
            <person name="Naramoto S."/>
            <person name="Nishitani K."/>
            <person name="Ohtani M."/>
            <person name="Okamoto T."/>
            <person name="Okumura M."/>
            <person name="Phillips J."/>
            <person name="Pollak B."/>
            <person name="Reinders A."/>
            <person name="Roevekamp M."/>
            <person name="Sano R."/>
            <person name="Sawa S."/>
            <person name="Schmid M.W."/>
            <person name="Shirakawa M."/>
            <person name="Solano R."/>
            <person name="Spunde A."/>
            <person name="Suetsugu N."/>
            <person name="Sugano S."/>
            <person name="Sugiyama A."/>
            <person name="Sun R."/>
            <person name="Suzuki Y."/>
            <person name="Takenaka M."/>
            <person name="Takezawa D."/>
            <person name="Tomogane H."/>
            <person name="Tsuzuki M."/>
            <person name="Ueda T."/>
            <person name="Umeda M."/>
            <person name="Ward J.M."/>
            <person name="Watanabe Y."/>
            <person name="Yazaki K."/>
            <person name="Yokoyama R."/>
            <person name="Yoshitake Y."/>
            <person name="Yotsui I."/>
            <person name="Zachgo S."/>
            <person name="Schmutz J."/>
        </authorList>
    </citation>
    <scope>NUCLEOTIDE SEQUENCE [LARGE SCALE GENOMIC DNA]</scope>
    <source>
        <strain evidence="5">Tak-1</strain>
    </source>
</reference>
<dbReference type="CDD" id="cd11393">
    <property type="entry name" value="bHLH_AtbHLH_like"/>
    <property type="match status" value="1"/>
</dbReference>
<dbReference type="InterPro" id="IPR052610">
    <property type="entry name" value="bHLH_transcription_regulator"/>
</dbReference>
<protein>
    <recommendedName>
        <fullName evidence="4">BHLH domain-containing protein</fullName>
    </recommendedName>
</protein>
<gene>
    <name evidence="5" type="ORF">MARPO_0028s0101</name>
</gene>
<name>A0A2R6X9L0_MARPO</name>
<dbReference type="PANTHER" id="PTHR45959">
    <property type="entry name" value="BHLH TRANSCRIPTION FACTOR"/>
    <property type="match status" value="1"/>
</dbReference>
<dbReference type="Gramene" id="Mp2g00500.1">
    <property type="protein sequence ID" value="Mp2g00500.1.cds"/>
    <property type="gene ID" value="Mp2g00500"/>
</dbReference>
<dbReference type="SMART" id="SM00353">
    <property type="entry name" value="HLH"/>
    <property type="match status" value="1"/>
</dbReference>
<dbReference type="GO" id="GO:0046983">
    <property type="term" value="F:protein dimerization activity"/>
    <property type="evidence" value="ECO:0007669"/>
    <property type="project" value="InterPro"/>
</dbReference>
<organism evidence="5 6">
    <name type="scientific">Marchantia polymorpha</name>
    <name type="common">Common liverwort</name>
    <name type="synonym">Marchantia aquatica</name>
    <dbReference type="NCBI Taxonomy" id="3197"/>
    <lineage>
        <taxon>Eukaryota</taxon>
        <taxon>Viridiplantae</taxon>
        <taxon>Streptophyta</taxon>
        <taxon>Embryophyta</taxon>
        <taxon>Marchantiophyta</taxon>
        <taxon>Marchantiopsida</taxon>
        <taxon>Marchantiidae</taxon>
        <taxon>Marchantiales</taxon>
        <taxon>Marchantiaceae</taxon>
        <taxon>Marchantia</taxon>
    </lineage>
</organism>
<evidence type="ECO:0000313" key="6">
    <source>
        <dbReference type="Proteomes" id="UP000244005"/>
    </source>
</evidence>
<keyword evidence="1" id="KW-0805">Transcription regulation</keyword>
<dbReference type="Gramene" id="Mp2g00500.2">
    <property type="protein sequence ID" value="Mp2g00500.2.cds"/>
    <property type="gene ID" value="Mp2g00500"/>
</dbReference>
<dbReference type="OMA" id="APASNCK"/>
<dbReference type="Gene3D" id="4.10.280.10">
    <property type="entry name" value="Helix-loop-helix DNA-binding domain"/>
    <property type="match status" value="1"/>
</dbReference>
<feature type="domain" description="BHLH" evidence="4">
    <location>
        <begin position="231"/>
        <end position="280"/>
    </location>
</feature>
<keyword evidence="2" id="KW-0804">Transcription</keyword>
<evidence type="ECO:0000256" key="3">
    <source>
        <dbReference type="SAM" id="MobiDB-lite"/>
    </source>
</evidence>
<dbReference type="EMBL" id="KZ772700">
    <property type="protein sequence ID" value="PTQ42791.1"/>
    <property type="molecule type" value="Genomic_DNA"/>
</dbReference>
<accession>A0A2R6X9L0</accession>
<dbReference type="InterPro" id="IPR045239">
    <property type="entry name" value="bHLH95_bHLH"/>
</dbReference>
<dbReference type="InterPro" id="IPR011598">
    <property type="entry name" value="bHLH_dom"/>
</dbReference>
<dbReference type="InterPro" id="IPR036638">
    <property type="entry name" value="HLH_DNA-bd_sf"/>
</dbReference>
<dbReference type="AlphaFoldDB" id="A0A2R6X9L0"/>
<evidence type="ECO:0000256" key="2">
    <source>
        <dbReference type="ARBA" id="ARBA00023163"/>
    </source>
</evidence>
<reference evidence="6" key="1">
    <citation type="journal article" date="2017" name="Cell">
        <title>Insights into land plant evolution garnered from the Marchantia polymorpha genome.</title>
        <authorList>
            <person name="Bowman J.L."/>
            <person name="Kohchi T."/>
            <person name="Yamato K.T."/>
            <person name="Jenkins J."/>
            <person name="Shu S."/>
            <person name="Ishizaki K."/>
            <person name="Yamaoka S."/>
            <person name="Nishihama R."/>
            <person name="Nakamura Y."/>
            <person name="Berger F."/>
            <person name="Adam C."/>
            <person name="Aki S.S."/>
            <person name="Althoff F."/>
            <person name="Araki T."/>
            <person name="Arteaga-Vazquez M.A."/>
            <person name="Balasubrmanian S."/>
            <person name="Barry K."/>
            <person name="Bauer D."/>
            <person name="Boehm C.R."/>
            <person name="Briginshaw L."/>
            <person name="Caballero-Perez J."/>
            <person name="Catarino B."/>
            <person name="Chen F."/>
            <person name="Chiyoda S."/>
            <person name="Chovatia M."/>
            <person name="Davies K.M."/>
            <person name="Delmans M."/>
            <person name="Demura T."/>
            <person name="Dierschke T."/>
            <person name="Dolan L."/>
            <person name="Dorantes-Acosta A.E."/>
            <person name="Eklund D.M."/>
            <person name="Florent S.N."/>
            <person name="Flores-Sandoval E."/>
            <person name="Fujiyama A."/>
            <person name="Fukuzawa H."/>
            <person name="Galik B."/>
            <person name="Grimanelli D."/>
            <person name="Grimwood J."/>
            <person name="Grossniklaus U."/>
            <person name="Hamada T."/>
            <person name="Haseloff J."/>
            <person name="Hetherington A.J."/>
            <person name="Higo A."/>
            <person name="Hirakawa Y."/>
            <person name="Hundley H.N."/>
            <person name="Ikeda Y."/>
            <person name="Inoue K."/>
            <person name="Inoue S.I."/>
            <person name="Ishida S."/>
            <person name="Jia Q."/>
            <person name="Kakita M."/>
            <person name="Kanazawa T."/>
            <person name="Kawai Y."/>
            <person name="Kawashima T."/>
            <person name="Kennedy M."/>
            <person name="Kinose K."/>
            <person name="Kinoshita T."/>
            <person name="Kohara Y."/>
            <person name="Koide E."/>
            <person name="Komatsu K."/>
            <person name="Kopischke S."/>
            <person name="Kubo M."/>
            <person name="Kyozuka J."/>
            <person name="Lagercrantz U."/>
            <person name="Lin S.S."/>
            <person name="Lindquist E."/>
            <person name="Lipzen A.M."/>
            <person name="Lu C.W."/>
            <person name="De Luna E."/>
            <person name="Martienssen R.A."/>
            <person name="Minamino N."/>
            <person name="Mizutani M."/>
            <person name="Mizutani M."/>
            <person name="Mochizuki N."/>
            <person name="Monte I."/>
            <person name="Mosher R."/>
            <person name="Nagasaki H."/>
            <person name="Nakagami H."/>
            <person name="Naramoto S."/>
            <person name="Nishitani K."/>
            <person name="Ohtani M."/>
            <person name="Okamoto T."/>
            <person name="Okumura M."/>
            <person name="Phillips J."/>
            <person name="Pollak B."/>
            <person name="Reinders A."/>
            <person name="Rovekamp M."/>
            <person name="Sano R."/>
            <person name="Sawa S."/>
            <person name="Schmid M.W."/>
            <person name="Shirakawa M."/>
            <person name="Solano R."/>
            <person name="Spunde A."/>
            <person name="Suetsugu N."/>
            <person name="Sugano S."/>
            <person name="Sugiyama A."/>
            <person name="Sun R."/>
            <person name="Suzuki Y."/>
            <person name="Takenaka M."/>
            <person name="Takezawa D."/>
            <person name="Tomogane H."/>
            <person name="Tsuzuki M."/>
            <person name="Ueda T."/>
            <person name="Umeda M."/>
            <person name="Ward J.M."/>
            <person name="Watanabe Y."/>
            <person name="Yazaki K."/>
            <person name="Yokoyama R."/>
            <person name="Yoshitake Y."/>
            <person name="Yotsui I."/>
            <person name="Zachgo S."/>
            <person name="Schmutz J."/>
        </authorList>
    </citation>
    <scope>NUCLEOTIDE SEQUENCE [LARGE SCALE GENOMIC DNA]</scope>
    <source>
        <strain evidence="6">Tak-1</strain>
    </source>
</reference>
<dbReference type="Pfam" id="PF00010">
    <property type="entry name" value="HLH"/>
    <property type="match status" value="1"/>
</dbReference>
<dbReference type="EMBL" id="KZ772700">
    <property type="protein sequence ID" value="PTQ42793.1"/>
    <property type="molecule type" value="Genomic_DNA"/>
</dbReference>
<keyword evidence="6" id="KW-1185">Reference proteome</keyword>
<dbReference type="OrthoDB" id="5778525at2759"/>
<sequence length="439" mass="47896">MCPDVIRGPYSRPGIFFPQETFQKCDSQQGFFNAAFDSLFELHDDRRSALLLSCERAQQQIHDPGNYANYQPMHCDSPPLTEIDTGWMSDVFEGLPVISQEMTHVPVAEISAPFSNYSPFNSPLPVSLDLLSSEAEEGQSNQQSSPTCAGAVPLPLDIDQTGPICPDSNHSVLEAAAFSPPCPQSLGATSPPAAAVVPKPLKARGSKRCDRGQQKPKRMPKWAREVTLAPSEQVEHVLRERQRRDDMSCKIAILEGLLPPCPKRDRASIVHDSVQYVKSLQQGVEELQKKLVALKRSNGSPATTITTTITTTQISSLPQLAKATSPSSSPARDSTSPAIDAGVEDTETVPPKLFHLVEFHVQLEGCSEAAKLTRCKCRSDYLSSTMRVLEQLNVEVSRCSVTKMFDHFMCVIVAKPRVSAVPAPTSTSIATSLKKAVEL</sequence>
<evidence type="ECO:0000259" key="4">
    <source>
        <dbReference type="PROSITE" id="PS50888"/>
    </source>
</evidence>
<proteinExistence type="predicted"/>
<evidence type="ECO:0000256" key="1">
    <source>
        <dbReference type="ARBA" id="ARBA00023015"/>
    </source>
</evidence>
<dbReference type="PANTHER" id="PTHR45959:SF55">
    <property type="entry name" value="BHLH DOMAIN-CONTAINING PROTEIN"/>
    <property type="match status" value="1"/>
</dbReference>
<feature type="region of interest" description="Disordered" evidence="3">
    <location>
        <begin position="317"/>
        <end position="341"/>
    </location>
</feature>
<dbReference type="EMBL" id="KZ772700">
    <property type="protein sequence ID" value="PTQ42790.1"/>
    <property type="molecule type" value="Genomic_DNA"/>
</dbReference>
<dbReference type="Proteomes" id="UP000244005">
    <property type="component" value="Unassembled WGS sequence"/>
</dbReference>
<evidence type="ECO:0000313" key="5">
    <source>
        <dbReference type="EMBL" id="PTQ42793.1"/>
    </source>
</evidence>
<dbReference type="PROSITE" id="PS50888">
    <property type="entry name" value="BHLH"/>
    <property type="match status" value="1"/>
</dbReference>
<dbReference type="SUPFAM" id="SSF47459">
    <property type="entry name" value="HLH, helix-loop-helix DNA-binding domain"/>
    <property type="match status" value="1"/>
</dbReference>